<evidence type="ECO:0000313" key="3">
    <source>
        <dbReference type="Proteomes" id="UP001066276"/>
    </source>
</evidence>
<evidence type="ECO:0000313" key="2">
    <source>
        <dbReference type="EMBL" id="KAJ1093070.1"/>
    </source>
</evidence>
<dbReference type="AlphaFoldDB" id="A0AAV7LR77"/>
<feature type="region of interest" description="Disordered" evidence="1">
    <location>
        <begin position="115"/>
        <end position="176"/>
    </location>
</feature>
<dbReference type="EMBL" id="JANPWB010000015">
    <property type="protein sequence ID" value="KAJ1093070.1"/>
    <property type="molecule type" value="Genomic_DNA"/>
</dbReference>
<proteinExistence type="predicted"/>
<dbReference type="Proteomes" id="UP001066276">
    <property type="component" value="Chromosome 11"/>
</dbReference>
<feature type="compositionally biased region" description="Basic and acidic residues" evidence="1">
    <location>
        <begin position="125"/>
        <end position="140"/>
    </location>
</feature>
<gene>
    <name evidence="2" type="ORF">NDU88_006179</name>
</gene>
<name>A0AAV7LR77_PLEWA</name>
<keyword evidence="3" id="KW-1185">Reference proteome</keyword>
<sequence length="176" mass="20191">MLQFLSCQKVVGVYYWKAECVRRHVLIVGAWESIIISSKWIMEANSGEEATLDVKVLARVDKAFSSLSGQIGKRFDECLEKLLPKIQKRGTHTEDVEFWSVEEIEVKPVVSNVARKPTQKRKHIENKEMSLKERGHDGPQPKKRRSTQLELEQEKTIKAKKETAGEKGRRINGSFV</sequence>
<feature type="compositionally biased region" description="Basic and acidic residues" evidence="1">
    <location>
        <begin position="152"/>
        <end position="169"/>
    </location>
</feature>
<accession>A0AAV7LR77</accession>
<reference evidence="2" key="1">
    <citation type="journal article" date="2022" name="bioRxiv">
        <title>Sequencing and chromosome-scale assembly of the giantPleurodeles waltlgenome.</title>
        <authorList>
            <person name="Brown T."/>
            <person name="Elewa A."/>
            <person name="Iarovenko S."/>
            <person name="Subramanian E."/>
            <person name="Araus A.J."/>
            <person name="Petzold A."/>
            <person name="Susuki M."/>
            <person name="Suzuki K.-i.T."/>
            <person name="Hayashi T."/>
            <person name="Toyoda A."/>
            <person name="Oliveira C."/>
            <person name="Osipova E."/>
            <person name="Leigh N.D."/>
            <person name="Simon A."/>
            <person name="Yun M.H."/>
        </authorList>
    </citation>
    <scope>NUCLEOTIDE SEQUENCE</scope>
    <source>
        <strain evidence="2">20211129_DDA</strain>
        <tissue evidence="2">Liver</tissue>
    </source>
</reference>
<comment type="caution">
    <text evidence="2">The sequence shown here is derived from an EMBL/GenBank/DDBJ whole genome shotgun (WGS) entry which is preliminary data.</text>
</comment>
<evidence type="ECO:0000256" key="1">
    <source>
        <dbReference type="SAM" id="MobiDB-lite"/>
    </source>
</evidence>
<organism evidence="2 3">
    <name type="scientific">Pleurodeles waltl</name>
    <name type="common">Iberian ribbed newt</name>
    <dbReference type="NCBI Taxonomy" id="8319"/>
    <lineage>
        <taxon>Eukaryota</taxon>
        <taxon>Metazoa</taxon>
        <taxon>Chordata</taxon>
        <taxon>Craniata</taxon>
        <taxon>Vertebrata</taxon>
        <taxon>Euteleostomi</taxon>
        <taxon>Amphibia</taxon>
        <taxon>Batrachia</taxon>
        <taxon>Caudata</taxon>
        <taxon>Salamandroidea</taxon>
        <taxon>Salamandridae</taxon>
        <taxon>Pleurodelinae</taxon>
        <taxon>Pleurodeles</taxon>
    </lineage>
</organism>
<protein>
    <submittedName>
        <fullName evidence="2">Uncharacterized protein</fullName>
    </submittedName>
</protein>